<reference evidence="1 2" key="1">
    <citation type="submission" date="2019-05" db="EMBL/GenBank/DDBJ databases">
        <title>Another draft genome of Portunus trituberculatus and its Hox gene families provides insights of decapod evolution.</title>
        <authorList>
            <person name="Jeong J.-H."/>
            <person name="Song I."/>
            <person name="Kim S."/>
            <person name="Choi T."/>
            <person name="Kim D."/>
            <person name="Ryu S."/>
            <person name="Kim W."/>
        </authorList>
    </citation>
    <scope>NUCLEOTIDE SEQUENCE [LARGE SCALE GENOMIC DNA]</scope>
    <source>
        <tissue evidence="1">Muscle</tissue>
    </source>
</reference>
<protein>
    <submittedName>
        <fullName evidence="1">Uncharacterized protein</fullName>
    </submittedName>
</protein>
<gene>
    <name evidence="1" type="ORF">E2C01_056037</name>
</gene>
<evidence type="ECO:0000313" key="2">
    <source>
        <dbReference type="Proteomes" id="UP000324222"/>
    </source>
</evidence>
<proteinExistence type="predicted"/>
<dbReference type="Proteomes" id="UP000324222">
    <property type="component" value="Unassembled WGS sequence"/>
</dbReference>
<dbReference type="AlphaFoldDB" id="A0A5B7GYJ9"/>
<comment type="caution">
    <text evidence="1">The sequence shown here is derived from an EMBL/GenBank/DDBJ whole genome shotgun (WGS) entry which is preliminary data.</text>
</comment>
<keyword evidence="2" id="KW-1185">Reference proteome</keyword>
<organism evidence="1 2">
    <name type="scientific">Portunus trituberculatus</name>
    <name type="common">Swimming crab</name>
    <name type="synonym">Neptunus trituberculatus</name>
    <dbReference type="NCBI Taxonomy" id="210409"/>
    <lineage>
        <taxon>Eukaryota</taxon>
        <taxon>Metazoa</taxon>
        <taxon>Ecdysozoa</taxon>
        <taxon>Arthropoda</taxon>
        <taxon>Crustacea</taxon>
        <taxon>Multicrustacea</taxon>
        <taxon>Malacostraca</taxon>
        <taxon>Eumalacostraca</taxon>
        <taxon>Eucarida</taxon>
        <taxon>Decapoda</taxon>
        <taxon>Pleocyemata</taxon>
        <taxon>Brachyura</taxon>
        <taxon>Eubrachyura</taxon>
        <taxon>Portunoidea</taxon>
        <taxon>Portunidae</taxon>
        <taxon>Portuninae</taxon>
        <taxon>Portunus</taxon>
    </lineage>
</organism>
<sequence length="100" mass="11303">MRYGVSRGGGQRVAPPHSLCDGCIGAGFLLMNLREYSFHESRIKAAKHIAYHRLKDQWERDKPPDPSQPVCARNFCLVCIRWSGKKPSLFIRITRSSGTS</sequence>
<dbReference type="EMBL" id="VSRR010019156">
    <property type="protein sequence ID" value="MPC61958.1"/>
    <property type="molecule type" value="Genomic_DNA"/>
</dbReference>
<name>A0A5B7GYJ9_PORTR</name>
<accession>A0A5B7GYJ9</accession>
<evidence type="ECO:0000313" key="1">
    <source>
        <dbReference type="EMBL" id="MPC61958.1"/>
    </source>
</evidence>